<reference evidence="1" key="1">
    <citation type="submission" date="2014-09" db="EMBL/GenBank/DDBJ databases">
        <authorList>
            <person name="Magalhaes I.L.F."/>
            <person name="Oliveira U."/>
            <person name="Santos F.R."/>
            <person name="Vidigal T.H.D.A."/>
            <person name="Brescovit A.D."/>
            <person name="Santos A.J."/>
        </authorList>
    </citation>
    <scope>NUCLEOTIDE SEQUENCE</scope>
    <source>
        <tissue evidence="1">Shoot tissue taken approximately 20 cm above the soil surface</tissue>
    </source>
</reference>
<dbReference type="EMBL" id="GBRH01272918">
    <property type="protein sequence ID" value="JAD24977.1"/>
    <property type="molecule type" value="Transcribed_RNA"/>
</dbReference>
<evidence type="ECO:0000313" key="1">
    <source>
        <dbReference type="EMBL" id="JAD24977.1"/>
    </source>
</evidence>
<organism evidence="1">
    <name type="scientific">Arundo donax</name>
    <name type="common">Giant reed</name>
    <name type="synonym">Donax arundinaceus</name>
    <dbReference type="NCBI Taxonomy" id="35708"/>
    <lineage>
        <taxon>Eukaryota</taxon>
        <taxon>Viridiplantae</taxon>
        <taxon>Streptophyta</taxon>
        <taxon>Embryophyta</taxon>
        <taxon>Tracheophyta</taxon>
        <taxon>Spermatophyta</taxon>
        <taxon>Magnoliopsida</taxon>
        <taxon>Liliopsida</taxon>
        <taxon>Poales</taxon>
        <taxon>Poaceae</taxon>
        <taxon>PACMAD clade</taxon>
        <taxon>Arundinoideae</taxon>
        <taxon>Arundineae</taxon>
        <taxon>Arundo</taxon>
    </lineage>
</organism>
<sequence length="34" mass="4101">MTDSISRLLRCTTGLWTIHNLMEMRFYNTTFYSP</sequence>
<dbReference type="AlphaFoldDB" id="A0A0A8YRG5"/>
<protein>
    <submittedName>
        <fullName evidence="1">Uncharacterized protein</fullName>
    </submittedName>
</protein>
<proteinExistence type="predicted"/>
<name>A0A0A8YRG5_ARUDO</name>
<accession>A0A0A8YRG5</accession>
<reference evidence="1" key="2">
    <citation type="journal article" date="2015" name="Data Brief">
        <title>Shoot transcriptome of the giant reed, Arundo donax.</title>
        <authorList>
            <person name="Barrero R.A."/>
            <person name="Guerrero F.D."/>
            <person name="Moolhuijzen P."/>
            <person name="Goolsby J.A."/>
            <person name="Tidwell J."/>
            <person name="Bellgard S.E."/>
            <person name="Bellgard M.I."/>
        </authorList>
    </citation>
    <scope>NUCLEOTIDE SEQUENCE</scope>
    <source>
        <tissue evidence="1">Shoot tissue taken approximately 20 cm above the soil surface</tissue>
    </source>
</reference>